<reference evidence="1 2" key="1">
    <citation type="submission" date="2020-02" db="EMBL/GenBank/DDBJ databases">
        <title>Draft genome sequence of two Spirosoma agri KCTC 52727 and Spirosoma terrae KCTC 52035.</title>
        <authorList>
            <person name="Rojas J."/>
            <person name="Ambika Manirajan B."/>
            <person name="Ratering S."/>
            <person name="Suarez C."/>
            <person name="Schnell S."/>
        </authorList>
    </citation>
    <scope>NUCLEOTIDE SEQUENCE [LARGE SCALE GENOMIC DNA]</scope>
    <source>
        <strain evidence="1 2">KCTC 52727</strain>
    </source>
</reference>
<dbReference type="EMBL" id="JAAGNZ010000001">
    <property type="protein sequence ID" value="NEU68267.1"/>
    <property type="molecule type" value="Genomic_DNA"/>
</dbReference>
<organism evidence="1 2">
    <name type="scientific">Spirosoma agri</name>
    <dbReference type="NCBI Taxonomy" id="1987381"/>
    <lineage>
        <taxon>Bacteria</taxon>
        <taxon>Pseudomonadati</taxon>
        <taxon>Bacteroidota</taxon>
        <taxon>Cytophagia</taxon>
        <taxon>Cytophagales</taxon>
        <taxon>Cytophagaceae</taxon>
        <taxon>Spirosoma</taxon>
    </lineage>
</organism>
<evidence type="ECO:0000313" key="2">
    <source>
        <dbReference type="Proteomes" id="UP000477386"/>
    </source>
</evidence>
<dbReference type="RefSeq" id="WP_164039943.1">
    <property type="nucleotide sequence ID" value="NZ_JAAGNZ010000001.1"/>
</dbReference>
<gene>
    <name evidence="1" type="ORF">GK091_15350</name>
</gene>
<comment type="caution">
    <text evidence="1">The sequence shown here is derived from an EMBL/GenBank/DDBJ whole genome shotgun (WGS) entry which is preliminary data.</text>
</comment>
<dbReference type="Proteomes" id="UP000477386">
    <property type="component" value="Unassembled WGS sequence"/>
</dbReference>
<name>A0A6M0IK76_9BACT</name>
<evidence type="ECO:0008006" key="3">
    <source>
        <dbReference type="Google" id="ProtNLM"/>
    </source>
</evidence>
<accession>A0A6M0IK76</accession>
<evidence type="ECO:0000313" key="1">
    <source>
        <dbReference type="EMBL" id="NEU68267.1"/>
    </source>
</evidence>
<dbReference type="AlphaFoldDB" id="A0A6M0IK76"/>
<proteinExistence type="predicted"/>
<protein>
    <recommendedName>
        <fullName evidence="3">XRE family transcriptional regulator</fullName>
    </recommendedName>
</protein>
<sequence length="80" mass="9192">MSNAFITQENPVETVANNTQAFRRAYKRLNSGEQKDEQKAFCRHYSISPPAFRARLSGSTRVSDSELAWFEKRVATYFPS</sequence>
<keyword evidence="2" id="KW-1185">Reference proteome</keyword>